<gene>
    <name evidence="1" type="ORF">SmJEL517_g03107</name>
</gene>
<dbReference type="PANTHER" id="PTHR36978:SF4">
    <property type="entry name" value="P-LOOP CONTAINING NUCLEOSIDE TRIPHOSPHATE HYDROLASE PROTEIN"/>
    <property type="match status" value="1"/>
</dbReference>
<dbReference type="RefSeq" id="XP_031024995.1">
    <property type="nucleotide sequence ID" value="XM_031169035.1"/>
</dbReference>
<dbReference type="Proteomes" id="UP000319731">
    <property type="component" value="Unassembled WGS sequence"/>
</dbReference>
<dbReference type="STRING" id="1806994.A0A507C488"/>
<comment type="caution">
    <text evidence="1">The sequence shown here is derived from an EMBL/GenBank/DDBJ whole genome shotgun (WGS) entry which is preliminary data.</text>
</comment>
<reference evidence="1 2" key="1">
    <citation type="journal article" date="2019" name="Sci. Rep.">
        <title>Comparative genomics of chytrid fungi reveal insights into the obligate biotrophic and pathogenic lifestyle of Synchytrium endobioticum.</title>
        <authorList>
            <person name="van de Vossenberg B.T.L.H."/>
            <person name="Warris S."/>
            <person name="Nguyen H.D.T."/>
            <person name="van Gent-Pelzer M.P.E."/>
            <person name="Joly D.L."/>
            <person name="van de Geest H.C."/>
            <person name="Bonants P.J.M."/>
            <person name="Smith D.S."/>
            <person name="Levesque C.A."/>
            <person name="van der Lee T.A.J."/>
        </authorList>
    </citation>
    <scope>NUCLEOTIDE SEQUENCE [LARGE SCALE GENOMIC DNA]</scope>
    <source>
        <strain evidence="1 2">JEL517</strain>
    </source>
</reference>
<sequence length="204" mass="23007">MSKETKKVSPKGLGVIGAGLGRTGTSSLKLALAQIGFGECYHMQEVFKHPADAKIFNKAYNKEPVDWHAFFEGRGFHSTVDYPTCQYYEELMACYPDAKVLLSVRDAEKWHDSVMATIYQVVLAKPRGFDAVLHRWFSPPGIATMWDNPGLEDLGNFMQSGKSVADRENAVRLFNEWTERVKKTVPKDKLLVFDVKEGKQLTSQ</sequence>
<name>A0A507C488_9FUNG</name>
<keyword evidence="2" id="KW-1185">Reference proteome</keyword>
<dbReference type="OrthoDB" id="408152at2759"/>
<dbReference type="Gene3D" id="3.40.50.300">
    <property type="entry name" value="P-loop containing nucleotide triphosphate hydrolases"/>
    <property type="match status" value="1"/>
</dbReference>
<dbReference type="InterPro" id="IPR027417">
    <property type="entry name" value="P-loop_NTPase"/>
</dbReference>
<dbReference type="EMBL" id="QEAO01000015">
    <property type="protein sequence ID" value="TPX34198.1"/>
    <property type="molecule type" value="Genomic_DNA"/>
</dbReference>
<proteinExistence type="predicted"/>
<dbReference type="Pfam" id="PF17784">
    <property type="entry name" value="Sulfotransfer_4"/>
    <property type="match status" value="1"/>
</dbReference>
<organism evidence="1 2">
    <name type="scientific">Synchytrium microbalum</name>
    <dbReference type="NCBI Taxonomy" id="1806994"/>
    <lineage>
        <taxon>Eukaryota</taxon>
        <taxon>Fungi</taxon>
        <taxon>Fungi incertae sedis</taxon>
        <taxon>Chytridiomycota</taxon>
        <taxon>Chytridiomycota incertae sedis</taxon>
        <taxon>Chytridiomycetes</taxon>
        <taxon>Synchytriales</taxon>
        <taxon>Synchytriaceae</taxon>
        <taxon>Synchytrium</taxon>
    </lineage>
</organism>
<evidence type="ECO:0000313" key="2">
    <source>
        <dbReference type="Proteomes" id="UP000319731"/>
    </source>
</evidence>
<evidence type="ECO:0008006" key="3">
    <source>
        <dbReference type="Google" id="ProtNLM"/>
    </source>
</evidence>
<accession>A0A507C488</accession>
<evidence type="ECO:0000313" key="1">
    <source>
        <dbReference type="EMBL" id="TPX34198.1"/>
    </source>
</evidence>
<dbReference type="AlphaFoldDB" id="A0A507C488"/>
<dbReference type="GeneID" id="42004332"/>
<dbReference type="SUPFAM" id="SSF52540">
    <property type="entry name" value="P-loop containing nucleoside triphosphate hydrolases"/>
    <property type="match status" value="1"/>
</dbReference>
<dbReference type="InterPro" id="IPR040632">
    <property type="entry name" value="Sulfotransfer_4"/>
</dbReference>
<dbReference type="PANTHER" id="PTHR36978">
    <property type="entry name" value="P-LOOP CONTAINING NUCLEOTIDE TRIPHOSPHATE HYDROLASE"/>
    <property type="match status" value="1"/>
</dbReference>
<protein>
    <recommendedName>
        <fullName evidence="3">Sulfotransferase domain-containing protein</fullName>
    </recommendedName>
</protein>